<dbReference type="Proteomes" id="UP000298246">
    <property type="component" value="Unassembled WGS sequence"/>
</dbReference>
<dbReference type="OrthoDB" id="2641683at2"/>
<dbReference type="InterPro" id="IPR036890">
    <property type="entry name" value="HATPase_C_sf"/>
</dbReference>
<reference evidence="3 4" key="1">
    <citation type="submission" date="2017-03" db="EMBL/GenBank/DDBJ databases">
        <title>Isolation of Levoglucosan Utilizing Bacteria.</title>
        <authorList>
            <person name="Arya A.S."/>
        </authorList>
    </citation>
    <scope>NUCLEOTIDE SEQUENCE [LARGE SCALE GENOMIC DNA]</scope>
    <source>
        <strain evidence="3 4">MEC069</strain>
    </source>
</reference>
<dbReference type="PANTHER" id="PTHR34220:SF7">
    <property type="entry name" value="SENSOR HISTIDINE KINASE YPDA"/>
    <property type="match status" value="1"/>
</dbReference>
<dbReference type="SUPFAM" id="SSF55874">
    <property type="entry name" value="ATPase domain of HSP90 chaperone/DNA topoisomerase II/histidine kinase"/>
    <property type="match status" value="1"/>
</dbReference>
<dbReference type="Gene3D" id="6.10.340.10">
    <property type="match status" value="1"/>
</dbReference>
<evidence type="ECO:0000313" key="3">
    <source>
        <dbReference type="EMBL" id="TFE89347.1"/>
    </source>
</evidence>
<name>A0A4Y8Q5E4_9BACL</name>
<dbReference type="InterPro" id="IPR050640">
    <property type="entry name" value="Bact_2-comp_sensor_kinase"/>
</dbReference>
<dbReference type="RefSeq" id="WP_134751454.1">
    <property type="nucleotide sequence ID" value="NZ_MYFO02000005.1"/>
</dbReference>
<dbReference type="PANTHER" id="PTHR34220">
    <property type="entry name" value="SENSOR HISTIDINE KINASE YPDA"/>
    <property type="match status" value="1"/>
</dbReference>
<protein>
    <recommendedName>
        <fullName evidence="2">Signal transduction histidine kinase internal region domain-containing protein</fullName>
    </recommendedName>
</protein>
<proteinExistence type="predicted"/>
<keyword evidence="4" id="KW-1185">Reference proteome</keyword>
<evidence type="ECO:0000313" key="4">
    <source>
        <dbReference type="Proteomes" id="UP000298246"/>
    </source>
</evidence>
<dbReference type="AlphaFoldDB" id="A0A4Y8Q5E4"/>
<comment type="caution">
    <text evidence="3">The sequence shown here is derived from an EMBL/GenBank/DDBJ whole genome shotgun (WGS) entry which is preliminary data.</text>
</comment>
<dbReference type="GO" id="GO:0000155">
    <property type="term" value="F:phosphorelay sensor kinase activity"/>
    <property type="evidence" value="ECO:0007669"/>
    <property type="project" value="InterPro"/>
</dbReference>
<evidence type="ECO:0000256" key="1">
    <source>
        <dbReference type="SAM" id="Phobius"/>
    </source>
</evidence>
<keyword evidence="1" id="KW-1133">Transmembrane helix</keyword>
<keyword evidence="1" id="KW-0812">Transmembrane</keyword>
<evidence type="ECO:0000259" key="2">
    <source>
        <dbReference type="Pfam" id="PF06580"/>
    </source>
</evidence>
<dbReference type="EMBL" id="MYFO01000007">
    <property type="protein sequence ID" value="TFE89347.1"/>
    <property type="molecule type" value="Genomic_DNA"/>
</dbReference>
<keyword evidence="1" id="KW-0472">Membrane</keyword>
<gene>
    <name evidence="3" type="ORF">B5M42_07835</name>
</gene>
<accession>A0A4Y8Q5E4</accession>
<organism evidence="3 4">
    <name type="scientific">Paenibacillus athensensis</name>
    <dbReference type="NCBI Taxonomy" id="1967502"/>
    <lineage>
        <taxon>Bacteria</taxon>
        <taxon>Bacillati</taxon>
        <taxon>Bacillota</taxon>
        <taxon>Bacilli</taxon>
        <taxon>Bacillales</taxon>
        <taxon>Paenibacillaceae</taxon>
        <taxon>Paenibacillus</taxon>
    </lineage>
</organism>
<feature type="domain" description="Signal transduction histidine kinase internal region" evidence="2">
    <location>
        <begin position="384"/>
        <end position="459"/>
    </location>
</feature>
<dbReference type="InterPro" id="IPR010559">
    <property type="entry name" value="Sig_transdc_His_kin_internal"/>
</dbReference>
<dbReference type="Gene3D" id="3.30.565.10">
    <property type="entry name" value="Histidine kinase-like ATPase, C-terminal domain"/>
    <property type="match status" value="1"/>
</dbReference>
<dbReference type="Pfam" id="PF06580">
    <property type="entry name" value="His_kinase"/>
    <property type="match status" value="1"/>
</dbReference>
<dbReference type="GO" id="GO:0016020">
    <property type="term" value="C:membrane"/>
    <property type="evidence" value="ECO:0007669"/>
    <property type="project" value="InterPro"/>
</dbReference>
<sequence>MRRWFSNLKLIQKLLILMMIFILVPLLCLDWFISQKVESTATDQMGSATLELMKMNHVSVDRILSDLDEATEKIMISQEVQSIANVQNENDSLERHKSLDSYINRYTDNQVRYMFLLPESAKLFSFFPFVDYSNNGVFYAEHLSQFKWYQAARDAKGKGILVIEQMNERPVPHNSTMYIRDMNSIYTGDSTLGVLIVANLELRFQTLLRALNTFDNMEIYLLNEQNQVLSNVGESMVGAVEQIPEELDHIGSGVFIAKEKKHSWLYAVDRSEESKTSILVKIPLDSLTGQQQVLQKLIHYLMIVYVIILLLVSSYFIRSFLKPLSRLARLTFDYEPGEAQRARYAPESRNEILLLNNKLIEMTNRLDRMIHEKYDLELRQKEIELSFLHSQINPHLLYNTLDSIYWRTIVENAEHSSEMIKDLSMLLRIGLSRGKMLITINEEMAHTEAYIRLQLKRYDFQFEVFWDIEEAARQQTIPKVVLQPLVENAIIHGIKNMENDGKLWISVQIVGEVVEIAIEDNGYKRPEPEMLNAIINEQYKNKGYGIINVHKRIRLHFGEPYGLSYRLGQHEGIRAVITIPNHTKPDE</sequence>
<feature type="transmembrane region" description="Helical" evidence="1">
    <location>
        <begin position="297"/>
        <end position="317"/>
    </location>
</feature>